<dbReference type="Pfam" id="PF07145">
    <property type="entry name" value="PAM2"/>
    <property type="match status" value="1"/>
</dbReference>
<dbReference type="InterPro" id="IPR009818">
    <property type="entry name" value="PAM2_motif"/>
</dbReference>
<feature type="region of interest" description="Disordered" evidence="1">
    <location>
        <begin position="127"/>
        <end position="151"/>
    </location>
</feature>
<evidence type="ECO:0000313" key="2">
    <source>
        <dbReference type="Proteomes" id="UP000515162"/>
    </source>
</evidence>
<name>A0A6P8JXH2_DROMA</name>
<feature type="compositionally biased region" description="Basic and acidic residues" evidence="1">
    <location>
        <begin position="232"/>
        <end position="243"/>
    </location>
</feature>
<protein>
    <submittedName>
        <fullName evidence="3">Neurofilament heavy polypeptide</fullName>
    </submittedName>
</protein>
<sequence>MYNHIKGLHINEYQGENEDNTRKLACEGTVKLNANAQEFVPRFKREQPAREDAIVGNSNMDNTINDVQKPKTNLMLPWKGFPNKPQKPSRSPQVVLLNDVDYVVLPSTKRLKKPIDQLLVENVSTAPSKVHSNDPAPAGNRIDHEERRREHERKVAVEALKLAEQRRMRDPVIAPTEVNENSKNVRPLINISRSPIKFTPEERIRVDRLRAAKRERIERILREMTNSKQAQVKKEQLKQKKQDNAPNEPNKPNEPAKPNQHPEKTNEVPTVTKKRYIPTTKEWDEQCRAKHLAKMEAEKKNQMGVQDGNPSQSAVPSNPMSVVNISPSGIIRLGDLRATAQPRCSPPAKQLDTEKRRGNLTHFRPLHNWTIRRNPQVPLKNLCNKDGKIVQRYSIEQLLLLEPQPEELEVPHVDKALLGLGFLYDSFRGST</sequence>
<dbReference type="AlphaFoldDB" id="A0A6P8JXH2"/>
<dbReference type="RefSeq" id="XP_033161632.1">
    <property type="nucleotide sequence ID" value="XM_033305741.1"/>
</dbReference>
<gene>
    <name evidence="3" type="primary">LOC117141959</name>
</gene>
<accession>A0A6P8JXH2</accession>
<dbReference type="Proteomes" id="UP000515162">
    <property type="component" value="Chromosome 2L"/>
</dbReference>
<proteinExistence type="predicted"/>
<feature type="region of interest" description="Disordered" evidence="1">
    <location>
        <begin position="222"/>
        <end position="268"/>
    </location>
</feature>
<evidence type="ECO:0000256" key="1">
    <source>
        <dbReference type="SAM" id="MobiDB-lite"/>
    </source>
</evidence>
<feature type="compositionally biased region" description="Basic and acidic residues" evidence="1">
    <location>
        <begin position="141"/>
        <end position="151"/>
    </location>
</feature>
<dbReference type="GeneID" id="117141959"/>
<reference evidence="3" key="1">
    <citation type="submission" date="2025-08" db="UniProtKB">
        <authorList>
            <consortium name="RefSeq"/>
        </authorList>
    </citation>
    <scope>IDENTIFICATION</scope>
    <source>
        <strain evidence="3">Mau12</strain>
        <tissue evidence="3">Whole Body</tissue>
    </source>
</reference>
<organism evidence="2 3">
    <name type="scientific">Drosophila mauritiana</name>
    <name type="common">Fruit fly</name>
    <dbReference type="NCBI Taxonomy" id="7226"/>
    <lineage>
        <taxon>Eukaryota</taxon>
        <taxon>Metazoa</taxon>
        <taxon>Ecdysozoa</taxon>
        <taxon>Arthropoda</taxon>
        <taxon>Hexapoda</taxon>
        <taxon>Insecta</taxon>
        <taxon>Pterygota</taxon>
        <taxon>Neoptera</taxon>
        <taxon>Endopterygota</taxon>
        <taxon>Diptera</taxon>
        <taxon>Brachycera</taxon>
        <taxon>Muscomorpha</taxon>
        <taxon>Ephydroidea</taxon>
        <taxon>Drosophilidae</taxon>
        <taxon>Drosophila</taxon>
        <taxon>Sophophora</taxon>
    </lineage>
</organism>
<keyword evidence="2" id="KW-1185">Reference proteome</keyword>
<evidence type="ECO:0000313" key="3">
    <source>
        <dbReference type="RefSeq" id="XP_033161632.1"/>
    </source>
</evidence>